<evidence type="ECO:0000256" key="2">
    <source>
        <dbReference type="ARBA" id="ARBA00022840"/>
    </source>
</evidence>
<dbReference type="AlphaFoldDB" id="A0A5C8HQC0"/>
<protein>
    <submittedName>
        <fullName evidence="5">Primosomal protein N</fullName>
    </submittedName>
</protein>
<evidence type="ECO:0000313" key="6">
    <source>
        <dbReference type="Proteomes" id="UP000321196"/>
    </source>
</evidence>
<evidence type="ECO:0000259" key="4">
    <source>
        <dbReference type="Pfam" id="PF17764"/>
    </source>
</evidence>
<dbReference type="GO" id="GO:0003677">
    <property type="term" value="F:DNA binding"/>
    <property type="evidence" value="ECO:0007669"/>
    <property type="project" value="UniProtKB-KW"/>
</dbReference>
<dbReference type="Gene3D" id="3.40.1440.60">
    <property type="entry name" value="PriA, 3(prime) DNA-binding domain"/>
    <property type="match status" value="1"/>
</dbReference>
<dbReference type="InterPro" id="IPR041222">
    <property type="entry name" value="PriA_3primeBD"/>
</dbReference>
<dbReference type="Gene3D" id="3.40.50.300">
    <property type="entry name" value="P-loop containing nucleotide triphosphate hydrolases"/>
    <property type="match status" value="1"/>
</dbReference>
<dbReference type="GO" id="GO:0006310">
    <property type="term" value="P:DNA recombination"/>
    <property type="evidence" value="ECO:0007669"/>
    <property type="project" value="TreeGrafter"/>
</dbReference>
<sequence length="661" mass="70406">MSQRVVRVLIDSPLPQLDRLFDYTVPDALESQVQPGVRLRVPLRTVGRIVDAIAIEVASATTTDRPLSEIDSVVSAACVVPPPLYALARKVADRAGGSAGDILRLAVPKRQVRVEKQWMAAPEPEAASVADDAVSYAKTLIDDYPGLADGIAERGRLALTAIAHPVTTSDGDTVGAWAMLVAAMATERLSHGESTVVVVPDYRDQDAVMTALRDFVSDDAIARVDARQSGPDRYRNFLRTLAAAPVIVVGNRSAVYSPVSASLIVMWDDGDSLLEEPLAPYVHARDAALVRQELTGCALVFAGHTRTTDVERLVGLGYVQSISAARRYAPSTVLTASTDTEAPGTRIPSSAYRAVREALATGPVLVQVSRPGYAPVLVCAQCRAPAKCLHCSGPLHAKSRGAAPQCRWCGRTAHGWKCSECNSVQVRLASSGSERTADDLGRAFPGVRIVVSDGEHTVMEVGELPVLVVATRGAEPVAAGGYHAVLLLDGDRMLMSDDLRVAESCLRWWSNAAALAAPGAPVHLVGVTGLIARAFATWSQVAFAQAELTERAPLRMPPTVRVAMLEGDHESLTTALRTLREDVPALPRDAVLGPLALEANADELARALIRYDYALGHAVITSLRASVIAAAVAGRRSTRTRPQRPPRATLKLRADVADPQL</sequence>
<dbReference type="GO" id="GO:0005524">
    <property type="term" value="F:ATP binding"/>
    <property type="evidence" value="ECO:0007669"/>
    <property type="project" value="UniProtKB-KW"/>
</dbReference>
<proteinExistence type="predicted"/>
<reference evidence="5 6" key="1">
    <citation type="submission" date="2019-08" db="EMBL/GenBank/DDBJ databases">
        <authorList>
            <person name="Dong K."/>
        </authorList>
    </citation>
    <scope>NUCLEOTIDE SEQUENCE [LARGE SCALE GENOMIC DNA]</scope>
    <source>
        <strain evidence="5 6">M4-8</strain>
    </source>
</reference>
<dbReference type="GO" id="GO:0043138">
    <property type="term" value="F:3'-5' DNA helicase activity"/>
    <property type="evidence" value="ECO:0007669"/>
    <property type="project" value="TreeGrafter"/>
</dbReference>
<name>A0A5C8HQC0_9MICO</name>
<dbReference type="OrthoDB" id="3177118at2"/>
<dbReference type="GO" id="GO:0006270">
    <property type="term" value="P:DNA replication initiation"/>
    <property type="evidence" value="ECO:0007669"/>
    <property type="project" value="TreeGrafter"/>
</dbReference>
<dbReference type="GO" id="GO:0006302">
    <property type="term" value="P:double-strand break repair"/>
    <property type="evidence" value="ECO:0007669"/>
    <property type="project" value="TreeGrafter"/>
</dbReference>
<evidence type="ECO:0000256" key="1">
    <source>
        <dbReference type="ARBA" id="ARBA00022741"/>
    </source>
</evidence>
<dbReference type="Pfam" id="PF17764">
    <property type="entry name" value="PriA_3primeBD"/>
    <property type="match status" value="1"/>
</dbReference>
<keyword evidence="1" id="KW-0547">Nucleotide-binding</keyword>
<accession>A0A5C8HQC0</accession>
<keyword evidence="3" id="KW-0238">DNA-binding</keyword>
<gene>
    <name evidence="5" type="ORF">FVP60_00610</name>
</gene>
<comment type="caution">
    <text evidence="5">The sequence shown here is derived from an EMBL/GenBank/DDBJ whole genome shotgun (WGS) entry which is preliminary data.</text>
</comment>
<dbReference type="InterPro" id="IPR027417">
    <property type="entry name" value="P-loop_NTPase"/>
</dbReference>
<keyword evidence="6" id="KW-1185">Reference proteome</keyword>
<keyword evidence="2" id="KW-0067">ATP-binding</keyword>
<dbReference type="PANTHER" id="PTHR30580">
    <property type="entry name" value="PRIMOSOMAL PROTEIN N"/>
    <property type="match status" value="1"/>
</dbReference>
<evidence type="ECO:0000313" key="5">
    <source>
        <dbReference type="EMBL" id="TXK05539.1"/>
    </source>
</evidence>
<dbReference type="RefSeq" id="WP_147824350.1">
    <property type="nucleotide sequence ID" value="NZ_BAAARG010000001.1"/>
</dbReference>
<feature type="domain" description="Primosomal protein N' 3' DNA-binding" evidence="4">
    <location>
        <begin position="7"/>
        <end position="108"/>
    </location>
</feature>
<dbReference type="PANTHER" id="PTHR30580:SF0">
    <property type="entry name" value="PRIMOSOMAL PROTEIN N"/>
    <property type="match status" value="1"/>
</dbReference>
<dbReference type="EMBL" id="VRSW01000001">
    <property type="protein sequence ID" value="TXK05539.1"/>
    <property type="molecule type" value="Genomic_DNA"/>
</dbReference>
<organism evidence="5 6">
    <name type="scientific">Microbacterium mitrae</name>
    <dbReference type="NCBI Taxonomy" id="664640"/>
    <lineage>
        <taxon>Bacteria</taxon>
        <taxon>Bacillati</taxon>
        <taxon>Actinomycetota</taxon>
        <taxon>Actinomycetes</taxon>
        <taxon>Micrococcales</taxon>
        <taxon>Microbacteriaceae</taxon>
        <taxon>Microbacterium</taxon>
    </lineage>
</organism>
<dbReference type="Proteomes" id="UP000321196">
    <property type="component" value="Unassembled WGS sequence"/>
</dbReference>
<dbReference type="InterPro" id="IPR042115">
    <property type="entry name" value="PriA_3primeBD_sf"/>
</dbReference>
<evidence type="ECO:0000256" key="3">
    <source>
        <dbReference type="ARBA" id="ARBA00023125"/>
    </source>
</evidence>